<feature type="non-terminal residue" evidence="6">
    <location>
        <position position="1"/>
    </location>
</feature>
<feature type="region of interest" description="Disordered" evidence="4">
    <location>
        <begin position="287"/>
        <end position="315"/>
    </location>
</feature>
<protein>
    <submittedName>
        <fullName evidence="6">Aldo-keto reductase family 1 member B10</fullName>
    </submittedName>
</protein>
<dbReference type="EMBL" id="SEYY01023686">
    <property type="protein sequence ID" value="KAB7494685.1"/>
    <property type="molecule type" value="Genomic_DNA"/>
</dbReference>
<dbReference type="InterPro" id="IPR017441">
    <property type="entry name" value="Protein_kinase_ATP_BS"/>
</dbReference>
<feature type="compositionally biased region" description="Basic and acidic residues" evidence="4">
    <location>
        <begin position="531"/>
        <end position="557"/>
    </location>
</feature>
<feature type="region of interest" description="Disordered" evidence="4">
    <location>
        <begin position="351"/>
        <end position="386"/>
    </location>
</feature>
<evidence type="ECO:0000313" key="6">
    <source>
        <dbReference type="EMBL" id="KAB7494685.1"/>
    </source>
</evidence>
<organism evidence="6 7">
    <name type="scientific">Armadillidium nasatum</name>
    <dbReference type="NCBI Taxonomy" id="96803"/>
    <lineage>
        <taxon>Eukaryota</taxon>
        <taxon>Metazoa</taxon>
        <taxon>Ecdysozoa</taxon>
        <taxon>Arthropoda</taxon>
        <taxon>Crustacea</taxon>
        <taxon>Multicrustacea</taxon>
        <taxon>Malacostraca</taxon>
        <taxon>Eumalacostraca</taxon>
        <taxon>Peracarida</taxon>
        <taxon>Isopoda</taxon>
        <taxon>Oniscidea</taxon>
        <taxon>Crinocheta</taxon>
        <taxon>Armadillidiidae</taxon>
        <taxon>Armadillidium</taxon>
    </lineage>
</organism>
<keyword evidence="2 3" id="KW-0067">ATP-binding</keyword>
<feature type="compositionally biased region" description="Polar residues" evidence="4">
    <location>
        <begin position="300"/>
        <end position="311"/>
    </location>
</feature>
<keyword evidence="1 3" id="KW-0547">Nucleotide-binding</keyword>
<dbReference type="InterPro" id="IPR050198">
    <property type="entry name" value="Non-receptor_tyrosine_kinases"/>
</dbReference>
<dbReference type="SUPFAM" id="SSF55550">
    <property type="entry name" value="SH2 domain"/>
    <property type="match status" value="1"/>
</dbReference>
<dbReference type="InterPro" id="IPR001245">
    <property type="entry name" value="Ser-Thr/Tyr_kinase_cat_dom"/>
</dbReference>
<gene>
    <name evidence="6" type="ORF">Anas_13103</name>
</gene>
<name>A0A5N5SKS6_9CRUS</name>
<feature type="compositionally biased region" description="Polar residues" evidence="4">
    <location>
        <begin position="372"/>
        <end position="383"/>
    </location>
</feature>
<evidence type="ECO:0000256" key="2">
    <source>
        <dbReference type="ARBA" id="ARBA00022840"/>
    </source>
</evidence>
<proteinExistence type="predicted"/>
<evidence type="ECO:0000259" key="5">
    <source>
        <dbReference type="PROSITE" id="PS50011"/>
    </source>
</evidence>
<comment type="caution">
    <text evidence="6">The sequence shown here is derived from an EMBL/GenBank/DDBJ whole genome shotgun (WGS) entry which is preliminary data.</text>
</comment>
<feature type="binding site" evidence="3">
    <location>
        <position position="603"/>
    </location>
    <ligand>
        <name>ATP</name>
        <dbReference type="ChEBI" id="CHEBI:30616"/>
    </ligand>
</feature>
<reference evidence="6 7" key="1">
    <citation type="journal article" date="2019" name="PLoS Biol.">
        <title>Sex chromosomes control vertical transmission of feminizing Wolbachia symbionts in an isopod.</title>
        <authorList>
            <person name="Becking T."/>
            <person name="Chebbi M.A."/>
            <person name="Giraud I."/>
            <person name="Moumen B."/>
            <person name="Laverre T."/>
            <person name="Caubet Y."/>
            <person name="Peccoud J."/>
            <person name="Gilbert C."/>
            <person name="Cordaux R."/>
        </authorList>
    </citation>
    <scope>NUCLEOTIDE SEQUENCE [LARGE SCALE GENOMIC DNA]</scope>
    <source>
        <strain evidence="6">ANa2</strain>
        <tissue evidence="6">Whole body excluding digestive tract and cuticle</tissue>
    </source>
</reference>
<dbReference type="Gene3D" id="3.30.200.20">
    <property type="entry name" value="Phosphorylase Kinase, domain 1"/>
    <property type="match status" value="1"/>
</dbReference>
<feature type="region of interest" description="Disordered" evidence="4">
    <location>
        <begin position="530"/>
        <end position="557"/>
    </location>
</feature>
<sequence length="710" mass="80574">ISAKRSNNEIKFKRVVRSEEGFSLTGTVYFQTLVEVIDFHSNESLPQHLKFGIPYNKFIHSKNNPTNSMNLNSATLTDRSNEVQTANFQNFSEYSNPPKNESISIMMKKQMSASAPNSSKSVIRNSTTLSGTEKINLLDKLEDLYCVFKIKLNKSSSSNCTSRSLSLDRKNNCEAAELQILAKSLEDIQERYKQLLMSSLPVQTPHTVKFDKGNFVPSSVLKSYAQNTNPPSLLSHRENFQANCAQRQKIFQPQFVKLPSSYNNDINSQISTPKNFLNNSHVNFPESSSLSKFSDPGKSSLGNDTALSSRPNAPLSVRFSNTEKLKFNSCEDPTKQNDIHEPNVMISPILSPTIQNRHPFPVSGEWQRESHNTQLKSSTSPSDDQLVRSRFYPDASVMQVASNPCLEANLRSDFSNRENSNKSQGNSFPSNEITNLIHQNASPVASTLKQSPLRLNPDFSHGNAVNTVTSTAGDTISPTNNNKISNLPTLENKQSTKEVHTTNNSENQVEKPQGIVSAFIRKFSFQINESSDEKKDKQLKGQKDKQSKKPKDTTEDEEFKRRISFQWKVEPKDITWDKLIGSGYYGEVWKGKWKGFKEYVAIKTFKTEHMSSKESHKEAEAMMRLRHPNLVKLFGLSFDKDSAFIVMEFQEKGSDLSYEDEDDIKMPWKWTAPEAFENPPKWSTYSDVWSYGIFLWEIYSGGEQPFESRF</sequence>
<dbReference type="SUPFAM" id="SSF56112">
    <property type="entry name" value="Protein kinase-like (PK-like)"/>
    <property type="match status" value="1"/>
</dbReference>
<dbReference type="InterPro" id="IPR000719">
    <property type="entry name" value="Prot_kinase_dom"/>
</dbReference>
<feature type="domain" description="Protein kinase" evidence="5">
    <location>
        <begin position="574"/>
        <end position="710"/>
    </location>
</feature>
<dbReference type="PANTHER" id="PTHR24418">
    <property type="entry name" value="TYROSINE-PROTEIN KINASE"/>
    <property type="match status" value="1"/>
</dbReference>
<dbReference type="PROSITE" id="PS00107">
    <property type="entry name" value="PROTEIN_KINASE_ATP"/>
    <property type="match status" value="1"/>
</dbReference>
<dbReference type="GO" id="GO:0004672">
    <property type="term" value="F:protein kinase activity"/>
    <property type="evidence" value="ECO:0007669"/>
    <property type="project" value="InterPro"/>
</dbReference>
<dbReference type="GO" id="GO:0005524">
    <property type="term" value="F:ATP binding"/>
    <property type="evidence" value="ECO:0007669"/>
    <property type="project" value="UniProtKB-UniRule"/>
</dbReference>
<keyword evidence="7" id="KW-1185">Reference proteome</keyword>
<accession>A0A5N5SKS6</accession>
<dbReference type="Proteomes" id="UP000326759">
    <property type="component" value="Unassembled WGS sequence"/>
</dbReference>
<dbReference type="AlphaFoldDB" id="A0A5N5SKS6"/>
<dbReference type="GO" id="GO:0002009">
    <property type="term" value="P:morphogenesis of an epithelium"/>
    <property type="evidence" value="ECO:0007669"/>
    <property type="project" value="UniProtKB-ARBA"/>
</dbReference>
<feature type="region of interest" description="Disordered" evidence="4">
    <location>
        <begin position="469"/>
        <end position="508"/>
    </location>
</feature>
<dbReference type="PROSITE" id="PS50011">
    <property type="entry name" value="PROTEIN_KINASE_DOM"/>
    <property type="match status" value="1"/>
</dbReference>
<dbReference type="OrthoDB" id="339325at2759"/>
<dbReference type="InterPro" id="IPR036860">
    <property type="entry name" value="SH2_dom_sf"/>
</dbReference>
<dbReference type="InterPro" id="IPR011009">
    <property type="entry name" value="Kinase-like_dom_sf"/>
</dbReference>
<evidence type="ECO:0000313" key="7">
    <source>
        <dbReference type="Proteomes" id="UP000326759"/>
    </source>
</evidence>
<dbReference type="Pfam" id="PF07714">
    <property type="entry name" value="PK_Tyr_Ser-Thr"/>
    <property type="match status" value="2"/>
</dbReference>
<evidence type="ECO:0000256" key="3">
    <source>
        <dbReference type="PROSITE-ProRule" id="PRU10141"/>
    </source>
</evidence>
<evidence type="ECO:0000256" key="4">
    <source>
        <dbReference type="SAM" id="MobiDB-lite"/>
    </source>
</evidence>
<feature type="compositionally biased region" description="Polar residues" evidence="4">
    <location>
        <begin position="469"/>
        <end position="493"/>
    </location>
</feature>
<dbReference type="Gene3D" id="1.10.510.10">
    <property type="entry name" value="Transferase(Phosphotransferase) domain 1"/>
    <property type="match status" value="1"/>
</dbReference>
<evidence type="ECO:0000256" key="1">
    <source>
        <dbReference type="ARBA" id="ARBA00022741"/>
    </source>
</evidence>